<dbReference type="EMBL" id="CP012333">
    <property type="protein sequence ID" value="AKU99176.1"/>
    <property type="molecule type" value="Genomic_DNA"/>
</dbReference>
<organism evidence="1 2">
    <name type="scientific">Labilithrix luteola</name>
    <dbReference type="NCBI Taxonomy" id="1391654"/>
    <lineage>
        <taxon>Bacteria</taxon>
        <taxon>Pseudomonadati</taxon>
        <taxon>Myxococcota</taxon>
        <taxon>Polyangia</taxon>
        <taxon>Polyangiales</taxon>
        <taxon>Labilitrichaceae</taxon>
        <taxon>Labilithrix</taxon>
    </lineage>
</organism>
<keyword evidence="2" id="KW-1185">Reference proteome</keyword>
<dbReference type="Proteomes" id="UP000064967">
    <property type="component" value="Chromosome"/>
</dbReference>
<proteinExistence type="predicted"/>
<sequence length="75" mass="8143">MDRSVSGNLKLGNRAYIALVTARRQGAKTNPPRLGTSCAIEYGKDRTKHAAYVRAATSPHATFSAPGTDRLSFRH</sequence>
<gene>
    <name evidence="1" type="ORF">AKJ09_05840</name>
</gene>
<evidence type="ECO:0000313" key="2">
    <source>
        <dbReference type="Proteomes" id="UP000064967"/>
    </source>
</evidence>
<dbReference type="AlphaFoldDB" id="A0A0K1Q0K9"/>
<accession>A0A0K1Q0K9</accession>
<name>A0A0K1Q0K9_9BACT</name>
<protein>
    <submittedName>
        <fullName evidence="1">Uncharacterized protein</fullName>
    </submittedName>
</protein>
<evidence type="ECO:0000313" key="1">
    <source>
        <dbReference type="EMBL" id="AKU99176.1"/>
    </source>
</evidence>
<dbReference type="KEGG" id="llu:AKJ09_05840"/>
<reference evidence="1 2" key="1">
    <citation type="submission" date="2015-08" db="EMBL/GenBank/DDBJ databases">
        <authorList>
            <person name="Babu N.S."/>
            <person name="Beckwith C.J."/>
            <person name="Beseler K.G."/>
            <person name="Brison A."/>
            <person name="Carone J.V."/>
            <person name="Caskin T.P."/>
            <person name="Diamond M."/>
            <person name="Durham M.E."/>
            <person name="Foxe J.M."/>
            <person name="Go M."/>
            <person name="Henderson B.A."/>
            <person name="Jones I.B."/>
            <person name="McGettigan J.A."/>
            <person name="Micheletti S.J."/>
            <person name="Nasrallah M.E."/>
            <person name="Ortiz D."/>
            <person name="Piller C.R."/>
            <person name="Privatt S.R."/>
            <person name="Schneider S.L."/>
            <person name="Sharp S."/>
            <person name="Smith T.C."/>
            <person name="Stanton J.D."/>
            <person name="Ullery H.E."/>
            <person name="Wilson R.J."/>
            <person name="Serrano M.G."/>
            <person name="Buck G."/>
            <person name="Lee V."/>
            <person name="Wang Y."/>
            <person name="Carvalho R."/>
            <person name="Voegtly L."/>
            <person name="Shi R."/>
            <person name="Duckworth R."/>
            <person name="Johnson A."/>
            <person name="Loviza R."/>
            <person name="Walstead R."/>
            <person name="Shah Z."/>
            <person name="Kiflezghi M."/>
            <person name="Wade K."/>
            <person name="Ball S.L."/>
            <person name="Bradley K.W."/>
            <person name="Asai D.J."/>
            <person name="Bowman C.A."/>
            <person name="Russell D.A."/>
            <person name="Pope W.H."/>
            <person name="Jacobs-Sera D."/>
            <person name="Hendrix R.W."/>
            <person name="Hatfull G.F."/>
        </authorList>
    </citation>
    <scope>NUCLEOTIDE SEQUENCE [LARGE SCALE GENOMIC DNA]</scope>
    <source>
        <strain evidence="1 2">DSM 27648</strain>
    </source>
</reference>